<accession>A0A5B8IE93</accession>
<evidence type="ECO:0000313" key="2">
    <source>
        <dbReference type="EMBL" id="QDY52266.1"/>
    </source>
</evidence>
<protein>
    <submittedName>
        <fullName evidence="2">Uncharacterized protein</fullName>
    </submittedName>
</protein>
<feature type="transmembrane region" description="Helical" evidence="1">
    <location>
        <begin position="38"/>
        <end position="54"/>
    </location>
</feature>
<keyword evidence="1" id="KW-0812">Transmembrane</keyword>
<proteinExistence type="predicted"/>
<dbReference type="EMBL" id="MK250089">
    <property type="protein sequence ID" value="QDY52266.1"/>
    <property type="molecule type" value="Genomic_DNA"/>
</dbReference>
<feature type="transmembrane region" description="Helical" evidence="1">
    <location>
        <begin position="7"/>
        <end position="26"/>
    </location>
</feature>
<gene>
    <name evidence="2" type="ORF">5_63</name>
</gene>
<organism evidence="2">
    <name type="scientific">Mimiviridae sp. ChoanoV1</name>
    <dbReference type="NCBI Taxonomy" id="2596887"/>
    <lineage>
        <taxon>Viruses</taxon>
        <taxon>Varidnaviria</taxon>
        <taxon>Bamfordvirae</taxon>
        <taxon>Nucleocytoviricota</taxon>
        <taxon>Megaviricetes</taxon>
        <taxon>Imitervirales</taxon>
        <taxon>Schizomimiviridae</taxon>
    </lineage>
</organism>
<keyword evidence="1" id="KW-1133">Transmembrane helix</keyword>
<evidence type="ECO:0000256" key="1">
    <source>
        <dbReference type="SAM" id="Phobius"/>
    </source>
</evidence>
<sequence>MNNNSEILINALIVGILLYLVFRFIIQFSNQSSESGSIVIGCLTCIYLVAVNEFKK</sequence>
<keyword evidence="1" id="KW-0472">Membrane</keyword>
<reference evidence="2" key="1">
    <citation type="submission" date="2018-11" db="EMBL/GenBank/DDBJ databases">
        <title>A distinct lineage of giant viruses engineers rhodopsin photosystems in predatory marine eukaryotes.</title>
        <authorList>
            <person name="Needham D.M."/>
            <person name="Yoshizawa S."/>
            <person name="Hosaka T."/>
            <person name="Poirier C."/>
            <person name="Choi C.-J."/>
            <person name="Hehenberger E."/>
            <person name="Irwin N.A.T."/>
            <person name="Wilken S."/>
            <person name="Yung C.-M."/>
            <person name="Bachy C."/>
            <person name="Kurihara R."/>
            <person name="Nakajima Y."/>
            <person name="Kojima K."/>
            <person name="Kimura-Someya T."/>
            <person name="Leonard G."/>
            <person name="Malmstrom R.R."/>
            <person name="Mende D."/>
            <person name="Olson D.K."/>
            <person name="Sudo Y."/>
            <person name="Sudek S."/>
            <person name="Richards T.A."/>
            <person name="DeLong E.F."/>
            <person name="Keeling P.J."/>
            <person name="Santoro A.E."/>
            <person name="Shirouzu M."/>
            <person name="Iwasaki W."/>
            <person name="Worden A.Z."/>
        </authorList>
    </citation>
    <scope>NUCLEOTIDE SEQUENCE</scope>
</reference>
<name>A0A5B8IE93_9VIRU</name>